<dbReference type="InterPro" id="IPR021858">
    <property type="entry name" value="Fun_TF"/>
</dbReference>
<feature type="compositionally biased region" description="Low complexity" evidence="6">
    <location>
        <begin position="65"/>
        <end position="95"/>
    </location>
</feature>
<dbReference type="SMART" id="SM00066">
    <property type="entry name" value="GAL4"/>
    <property type="match status" value="1"/>
</dbReference>
<evidence type="ECO:0000256" key="5">
    <source>
        <dbReference type="ARBA" id="ARBA00023242"/>
    </source>
</evidence>
<evidence type="ECO:0000256" key="1">
    <source>
        <dbReference type="ARBA" id="ARBA00004123"/>
    </source>
</evidence>
<evidence type="ECO:0000256" key="6">
    <source>
        <dbReference type="SAM" id="MobiDB-lite"/>
    </source>
</evidence>
<keyword evidence="2" id="KW-0805">Transcription regulation</keyword>
<feature type="compositionally biased region" description="Polar residues" evidence="6">
    <location>
        <begin position="411"/>
        <end position="422"/>
    </location>
</feature>
<feature type="region of interest" description="Disordered" evidence="6">
    <location>
        <begin position="411"/>
        <end position="430"/>
    </location>
</feature>
<evidence type="ECO:0000313" key="8">
    <source>
        <dbReference type="EMBL" id="KAL2795390.1"/>
    </source>
</evidence>
<keyword evidence="5" id="KW-0539">Nucleus</keyword>
<feature type="region of interest" description="Disordered" evidence="6">
    <location>
        <begin position="58"/>
        <end position="95"/>
    </location>
</feature>
<feature type="domain" description="Zn(2)-C6 fungal-type" evidence="7">
    <location>
        <begin position="19"/>
        <end position="49"/>
    </location>
</feature>
<comment type="subcellular location">
    <subcellularLocation>
        <location evidence="1">Nucleus</location>
    </subcellularLocation>
</comment>
<dbReference type="Pfam" id="PF00172">
    <property type="entry name" value="Zn_clus"/>
    <property type="match status" value="1"/>
</dbReference>
<keyword evidence="9" id="KW-1185">Reference proteome</keyword>
<evidence type="ECO:0000256" key="4">
    <source>
        <dbReference type="ARBA" id="ARBA00023163"/>
    </source>
</evidence>
<sequence length="844" mass="93232">MPRPRRPGAPEPKRRSRKGCWPCKAKKVKCGEEKPSCLNCQRQNEPCDYSLRLNWGGRTRRKSSVDSPSSQASSLSRHSLSFPLSPPSLSQTLGSPIRPFNASGWEMSTPQDEPTETLYWKAESAGDMTVGRTYPSRLHDFHDSPTVPDQSFNACNRTTDRVPVELDLSRGQDTSSWPGFSPQEMTFPTMGDDASNRPSVGGGSLGNPAYPTVPDAIPSVPSLFDFNFPSGQVSQPISFVRPALDAADFTIHDSPFRRESMPDYQSNLPGLPSTELGVSNASINCTLSPTDSHDAISPRSLDTSLFTSGTPRDQGDSPDSFLAGILDGPPGDSTGRNRHTRSYSSSARQYDSRPTSNQKRGLSSSERNWQTYLTSVTDHYGMDCGRSDLDLGRNDDHAAIDVSDALDVMQSQASSHVSSPGSLQADKDRSAGDSSKYAYYALPVPINIPRYLSPLPASLLQVPINLMYFHHFLNHTARVLVPHDCGDNPFSSVLPSMAIDDPNLLNLMLAYSASHRARFLGHPEPATRIALWVRDVFPSLRLALEDPHKKVTDSHLATAIMLLSLEIVSPGAFEVPVPWQTLLKLARDLFIARQGQMTYPGNRVGAFLTRWIGYVDVIGALSCRYHQPPLLEYSTVLGACHADEEWDEFAVDCFTGYTPRTGLFLTQLGGLVHQCDNERFGDMQTFLPEWTPSPDIICRAEALVDDWEMLDANVHTHDKHYLESESSDMIAVDRAFRYAGLLHLRRRVLGEDSESEEVLKALKGLVQAVTAIRAGATMEAGVLFPIFTAGCETRDPSQRAEIKERLAVLEGTGMKQIQNARRLMQRCWDTELPWIALAEGEFLG</sequence>
<dbReference type="SUPFAM" id="SSF57701">
    <property type="entry name" value="Zn2/Cys6 DNA-binding domain"/>
    <property type="match status" value="1"/>
</dbReference>
<dbReference type="PANTHER" id="PTHR37534:SF43">
    <property type="entry name" value="FINGER DOMAIN PROTEIN, PUTATIVE (AFU_ORTHOLOGUE AFUA_1G01850)-RELATED"/>
    <property type="match status" value="1"/>
</dbReference>
<dbReference type="PROSITE" id="PS50048">
    <property type="entry name" value="ZN2_CY6_FUNGAL_2"/>
    <property type="match status" value="1"/>
</dbReference>
<dbReference type="EMBL" id="JBFTWV010000035">
    <property type="protein sequence ID" value="KAL2795390.1"/>
    <property type="molecule type" value="Genomic_DNA"/>
</dbReference>
<organism evidence="8 9">
    <name type="scientific">Aspergillus keveii</name>
    <dbReference type="NCBI Taxonomy" id="714993"/>
    <lineage>
        <taxon>Eukaryota</taxon>
        <taxon>Fungi</taxon>
        <taxon>Dikarya</taxon>
        <taxon>Ascomycota</taxon>
        <taxon>Pezizomycotina</taxon>
        <taxon>Eurotiomycetes</taxon>
        <taxon>Eurotiomycetidae</taxon>
        <taxon>Eurotiales</taxon>
        <taxon>Aspergillaceae</taxon>
        <taxon>Aspergillus</taxon>
        <taxon>Aspergillus subgen. Nidulantes</taxon>
    </lineage>
</organism>
<dbReference type="PANTHER" id="PTHR37534">
    <property type="entry name" value="TRANSCRIPTIONAL ACTIVATOR PROTEIN UGA3"/>
    <property type="match status" value="1"/>
</dbReference>
<dbReference type="Pfam" id="PF11951">
    <property type="entry name" value="Fungal_trans_2"/>
    <property type="match status" value="1"/>
</dbReference>
<keyword evidence="3" id="KW-0238">DNA-binding</keyword>
<keyword evidence="4" id="KW-0804">Transcription</keyword>
<evidence type="ECO:0000256" key="2">
    <source>
        <dbReference type="ARBA" id="ARBA00023015"/>
    </source>
</evidence>
<feature type="compositionally biased region" description="Polar residues" evidence="6">
    <location>
        <begin position="342"/>
        <end position="366"/>
    </location>
</feature>
<proteinExistence type="predicted"/>
<feature type="region of interest" description="Disordered" evidence="6">
    <location>
        <begin position="289"/>
        <end position="366"/>
    </location>
</feature>
<dbReference type="InterPro" id="IPR036864">
    <property type="entry name" value="Zn2-C6_fun-type_DNA-bd_sf"/>
</dbReference>
<evidence type="ECO:0000256" key="3">
    <source>
        <dbReference type="ARBA" id="ARBA00023125"/>
    </source>
</evidence>
<reference evidence="8 9" key="1">
    <citation type="submission" date="2024-07" db="EMBL/GenBank/DDBJ databases">
        <title>Section-level genome sequencing and comparative genomics of Aspergillus sections Usti and Cavernicolus.</title>
        <authorList>
            <consortium name="Lawrence Berkeley National Laboratory"/>
            <person name="Nybo J.L."/>
            <person name="Vesth T.C."/>
            <person name="Theobald S."/>
            <person name="Frisvad J.C."/>
            <person name="Larsen T.O."/>
            <person name="Kjaerboelling I."/>
            <person name="Rothschild-Mancinelli K."/>
            <person name="Lyhne E.K."/>
            <person name="Kogle M.E."/>
            <person name="Barry K."/>
            <person name="Clum A."/>
            <person name="Na H."/>
            <person name="Ledsgaard L."/>
            <person name="Lin J."/>
            <person name="Lipzen A."/>
            <person name="Kuo A."/>
            <person name="Riley R."/>
            <person name="Mondo S."/>
            <person name="Labutti K."/>
            <person name="Haridas S."/>
            <person name="Pangalinan J."/>
            <person name="Salamov A.A."/>
            <person name="Simmons B.A."/>
            <person name="Magnuson J.K."/>
            <person name="Chen J."/>
            <person name="Drula E."/>
            <person name="Henrissat B."/>
            <person name="Wiebenga A."/>
            <person name="Lubbers R.J."/>
            <person name="Gomes A.C."/>
            <person name="Makela M.R."/>
            <person name="Stajich J."/>
            <person name="Grigoriev I.V."/>
            <person name="Mortensen U.H."/>
            <person name="De Vries R.P."/>
            <person name="Baker S.E."/>
            <person name="Andersen M.R."/>
        </authorList>
    </citation>
    <scope>NUCLEOTIDE SEQUENCE [LARGE SCALE GENOMIC DNA]</scope>
    <source>
        <strain evidence="8 9">CBS 209.92</strain>
    </source>
</reference>
<dbReference type="PROSITE" id="PS00463">
    <property type="entry name" value="ZN2_CY6_FUNGAL_1"/>
    <property type="match status" value="1"/>
</dbReference>
<gene>
    <name evidence="8" type="ORF">BJX66DRAFT_169825</name>
</gene>
<name>A0ABR4G9Y4_9EURO</name>
<protein>
    <submittedName>
        <fullName evidence="8">Fungal-specific transcription factor domain-containing protein</fullName>
    </submittedName>
</protein>
<dbReference type="CDD" id="cd00067">
    <property type="entry name" value="GAL4"/>
    <property type="match status" value="1"/>
</dbReference>
<dbReference type="InterPro" id="IPR001138">
    <property type="entry name" value="Zn2Cys6_DnaBD"/>
</dbReference>
<evidence type="ECO:0000313" key="9">
    <source>
        <dbReference type="Proteomes" id="UP001610563"/>
    </source>
</evidence>
<dbReference type="Gene3D" id="4.10.240.10">
    <property type="entry name" value="Zn(2)-C6 fungal-type DNA-binding domain"/>
    <property type="match status" value="1"/>
</dbReference>
<feature type="compositionally biased region" description="Polar residues" evidence="6">
    <location>
        <begin position="300"/>
        <end position="311"/>
    </location>
</feature>
<comment type="caution">
    <text evidence="8">The sequence shown here is derived from an EMBL/GenBank/DDBJ whole genome shotgun (WGS) entry which is preliminary data.</text>
</comment>
<accession>A0ABR4G9Y4</accession>
<evidence type="ECO:0000259" key="7">
    <source>
        <dbReference type="PROSITE" id="PS50048"/>
    </source>
</evidence>
<dbReference type="Proteomes" id="UP001610563">
    <property type="component" value="Unassembled WGS sequence"/>
</dbReference>